<protein>
    <submittedName>
        <fullName evidence="1">Uncharacterized protein</fullName>
    </submittedName>
</protein>
<dbReference type="Proteomes" id="UP000011083">
    <property type="component" value="Unassembled WGS sequence"/>
</dbReference>
<dbReference type="GeneID" id="14923070"/>
<dbReference type="VEuPathDB" id="AmoebaDB:ACA1_160020"/>
<keyword evidence="2" id="KW-1185">Reference proteome</keyword>
<dbReference type="AlphaFoldDB" id="L8H9H5"/>
<sequence length="271" mass="31145">YDNTRALAELERNSKFKRLAFKQGMIRPFLLLASMHPETRATWAMSLELNLLAQPFFGDAHAEAWHGSTINPVQRFMIDKNRQGIQARANLAFKESLNPFANNCKWYEIVERVTRKAFAKDKRHLDPDLRREIKAARRKFGQTIGPCRDPHDPTAQHMEELMLRAFLRLVVAQLSNGERQAIDDMGEEQDDTDELRQRMRAAGWTDPGLIRFTIGLAQYERAKAEAMESLADDKAEAKYGKEAFCIGFNVGILQQRLWLSLAGISIEDYYP</sequence>
<dbReference type="KEGG" id="acan:ACA1_160020"/>
<gene>
    <name evidence="1" type="ORF">ACA1_160020</name>
</gene>
<dbReference type="OrthoDB" id="10424754at2759"/>
<evidence type="ECO:0000313" key="1">
    <source>
        <dbReference type="EMBL" id="ELR22144.1"/>
    </source>
</evidence>
<name>L8H9H5_ACACF</name>
<organism evidence="1 2">
    <name type="scientific">Acanthamoeba castellanii (strain ATCC 30010 / Neff)</name>
    <dbReference type="NCBI Taxonomy" id="1257118"/>
    <lineage>
        <taxon>Eukaryota</taxon>
        <taxon>Amoebozoa</taxon>
        <taxon>Discosea</taxon>
        <taxon>Longamoebia</taxon>
        <taxon>Centramoebida</taxon>
        <taxon>Acanthamoebidae</taxon>
        <taxon>Acanthamoeba</taxon>
    </lineage>
</organism>
<evidence type="ECO:0000313" key="2">
    <source>
        <dbReference type="Proteomes" id="UP000011083"/>
    </source>
</evidence>
<dbReference type="EMBL" id="KB007890">
    <property type="protein sequence ID" value="ELR22144.1"/>
    <property type="molecule type" value="Genomic_DNA"/>
</dbReference>
<dbReference type="RefSeq" id="XP_004348602.1">
    <property type="nucleotide sequence ID" value="XM_004348552.1"/>
</dbReference>
<accession>L8H9H5</accession>
<proteinExistence type="predicted"/>
<reference evidence="1 2" key="1">
    <citation type="journal article" date="2013" name="Genome Biol.">
        <title>Genome of Acanthamoeba castellanii highlights extensive lateral gene transfer and early evolution of tyrosine kinase signaling.</title>
        <authorList>
            <person name="Clarke M."/>
            <person name="Lohan A.J."/>
            <person name="Liu B."/>
            <person name="Lagkouvardos I."/>
            <person name="Roy S."/>
            <person name="Zafar N."/>
            <person name="Bertelli C."/>
            <person name="Schilde C."/>
            <person name="Kianianmomeni A."/>
            <person name="Burglin T.R."/>
            <person name="Frech C."/>
            <person name="Turcotte B."/>
            <person name="Kopec K.O."/>
            <person name="Synnott J.M."/>
            <person name="Choo C."/>
            <person name="Paponov I."/>
            <person name="Finkler A."/>
            <person name="Soon Heng Tan C."/>
            <person name="Hutchins A.P."/>
            <person name="Weinmeier T."/>
            <person name="Rattei T."/>
            <person name="Chu J.S."/>
            <person name="Gimenez G."/>
            <person name="Irimia M."/>
            <person name="Rigden D.J."/>
            <person name="Fitzpatrick D.A."/>
            <person name="Lorenzo-Morales J."/>
            <person name="Bateman A."/>
            <person name="Chiu C.H."/>
            <person name="Tang P."/>
            <person name="Hegemann P."/>
            <person name="Fromm H."/>
            <person name="Raoult D."/>
            <person name="Greub G."/>
            <person name="Miranda-Saavedra D."/>
            <person name="Chen N."/>
            <person name="Nash P."/>
            <person name="Ginger M.L."/>
            <person name="Horn M."/>
            <person name="Schaap P."/>
            <person name="Caler L."/>
            <person name="Loftus B."/>
        </authorList>
    </citation>
    <scope>NUCLEOTIDE SEQUENCE [LARGE SCALE GENOMIC DNA]</scope>
    <source>
        <strain evidence="1 2">Neff</strain>
    </source>
</reference>
<feature type="non-terminal residue" evidence="1">
    <location>
        <position position="271"/>
    </location>
</feature>